<dbReference type="OrthoDB" id="10072345at2759"/>
<dbReference type="AlphaFoldDB" id="A0A7J5YQG2"/>
<dbReference type="EMBL" id="JAAKFY010000010">
    <property type="protein sequence ID" value="KAF3851685.1"/>
    <property type="molecule type" value="Genomic_DNA"/>
</dbReference>
<dbReference type="Gene3D" id="3.40.50.12700">
    <property type="match status" value="1"/>
</dbReference>
<evidence type="ECO:0000313" key="2">
    <source>
        <dbReference type="Proteomes" id="UP000518266"/>
    </source>
</evidence>
<sequence>MLQHTVSRLQEFWTWSHKFRHFIGKHPLARNVVIHIGTNDTAYRQSEVLKQDFASLFKVLKECNKSVFISGPIPSIRRGVERFSRLLSLNIWLQSVCCSHNLGFIDNFNLFWQPYLDTTPVTDGNSSSLQQTHPILLTDATQRPTRKPSLHNDVHTDCQTVYPVIHASSLMDMMRSQGTQNLYNSLSLCSEASTKALNLRSSVPEHIGLFCIGSNSTLQFKPLLALSDLLLFTLSGCCEAVLFTLSGCCEAVLFTLSGCCEAVLFTLSSCCEAVLFTLSGCCKAVLFTLSGCCEAVLFTLSSCCEAVLFTLSGCCEAVLFTLSGCCEAVLFTLSGCCEAVLFTLSSCCE</sequence>
<dbReference type="PANTHER" id="PTHR34999:SF2">
    <property type="match status" value="1"/>
</dbReference>
<evidence type="ECO:0008006" key="3">
    <source>
        <dbReference type="Google" id="ProtNLM"/>
    </source>
</evidence>
<comment type="caution">
    <text evidence="1">The sequence shown here is derived from an EMBL/GenBank/DDBJ whole genome shotgun (WGS) entry which is preliminary data.</text>
</comment>
<dbReference type="PANTHER" id="PTHR34999">
    <property type="match status" value="1"/>
</dbReference>
<reference evidence="1 2" key="1">
    <citation type="submission" date="2020-03" db="EMBL/GenBank/DDBJ databases">
        <title>Dissostichus mawsoni Genome sequencing and assembly.</title>
        <authorList>
            <person name="Park H."/>
        </authorList>
    </citation>
    <scope>NUCLEOTIDE SEQUENCE [LARGE SCALE GENOMIC DNA]</scope>
    <source>
        <strain evidence="1">DM0001</strain>
        <tissue evidence="1">Muscle</tissue>
    </source>
</reference>
<name>A0A7J5YQG2_DISMA</name>
<keyword evidence="2" id="KW-1185">Reference proteome</keyword>
<gene>
    <name evidence="1" type="ORF">F7725_013457</name>
</gene>
<evidence type="ECO:0000313" key="1">
    <source>
        <dbReference type="EMBL" id="KAF3851685.1"/>
    </source>
</evidence>
<organism evidence="1 2">
    <name type="scientific">Dissostichus mawsoni</name>
    <name type="common">Antarctic cod</name>
    <dbReference type="NCBI Taxonomy" id="36200"/>
    <lineage>
        <taxon>Eukaryota</taxon>
        <taxon>Metazoa</taxon>
        <taxon>Chordata</taxon>
        <taxon>Craniata</taxon>
        <taxon>Vertebrata</taxon>
        <taxon>Euteleostomi</taxon>
        <taxon>Actinopterygii</taxon>
        <taxon>Neopterygii</taxon>
        <taxon>Teleostei</taxon>
        <taxon>Neoteleostei</taxon>
        <taxon>Acanthomorphata</taxon>
        <taxon>Eupercaria</taxon>
        <taxon>Perciformes</taxon>
        <taxon>Notothenioidei</taxon>
        <taxon>Nototheniidae</taxon>
        <taxon>Dissostichus</taxon>
    </lineage>
</organism>
<protein>
    <recommendedName>
        <fullName evidence="3">SGNH hydrolase-type esterase domain-containing protein</fullName>
    </recommendedName>
</protein>
<proteinExistence type="predicted"/>
<dbReference type="Proteomes" id="UP000518266">
    <property type="component" value="Unassembled WGS sequence"/>
</dbReference>
<accession>A0A7J5YQG2</accession>
<dbReference type="SUPFAM" id="SSF52266">
    <property type="entry name" value="SGNH hydrolase"/>
    <property type="match status" value="1"/>
</dbReference>
<feature type="non-terminal residue" evidence="1">
    <location>
        <position position="349"/>
    </location>
</feature>